<keyword evidence="2" id="KW-1185">Reference proteome</keyword>
<dbReference type="Gene3D" id="3.10.20.90">
    <property type="entry name" value="Phosphatidylinositol 3-kinase Catalytic Subunit, Chain A, domain 1"/>
    <property type="match status" value="1"/>
</dbReference>
<evidence type="ECO:0008006" key="3">
    <source>
        <dbReference type="Google" id="ProtNLM"/>
    </source>
</evidence>
<sequence>MTTTPYRTYPLFAITVDGIQVETDYLDPELVYDLVWIQLEEGCGCRQFLVAPMYPFGEILHCYAGLEKLPRSELEFVYKGRVILEHETYMSLNMEYGARIKVMCRSECNSKRPSPAASCSPSPS</sequence>
<evidence type="ECO:0000313" key="2">
    <source>
        <dbReference type="Proteomes" id="UP000298663"/>
    </source>
</evidence>
<proteinExistence type="predicted"/>
<dbReference type="SUPFAM" id="SSF54236">
    <property type="entry name" value="Ubiquitin-like"/>
    <property type="match status" value="1"/>
</dbReference>
<reference evidence="1 2" key="1">
    <citation type="journal article" date="2015" name="Genome Biol.">
        <title>Comparative genomics of Steinernema reveals deeply conserved gene regulatory networks.</title>
        <authorList>
            <person name="Dillman A.R."/>
            <person name="Macchietto M."/>
            <person name="Porter C.F."/>
            <person name="Rogers A."/>
            <person name="Williams B."/>
            <person name="Antoshechkin I."/>
            <person name="Lee M.M."/>
            <person name="Goodwin Z."/>
            <person name="Lu X."/>
            <person name="Lewis E.E."/>
            <person name="Goodrich-Blair H."/>
            <person name="Stock S.P."/>
            <person name="Adams B.J."/>
            <person name="Sternberg P.W."/>
            <person name="Mortazavi A."/>
        </authorList>
    </citation>
    <scope>NUCLEOTIDE SEQUENCE [LARGE SCALE GENOMIC DNA]</scope>
    <source>
        <strain evidence="1 2">ALL</strain>
    </source>
</reference>
<dbReference type="OrthoDB" id="10425952at2759"/>
<reference evidence="1 2" key="2">
    <citation type="journal article" date="2019" name="G3 (Bethesda)">
        <title>Hybrid Assembly of the Genome of the Entomopathogenic Nematode Steinernema carpocapsae Identifies the X-Chromosome.</title>
        <authorList>
            <person name="Serra L."/>
            <person name="Macchietto M."/>
            <person name="Macias-Munoz A."/>
            <person name="McGill C.J."/>
            <person name="Rodriguez I.M."/>
            <person name="Rodriguez B."/>
            <person name="Murad R."/>
            <person name="Mortazavi A."/>
        </authorList>
    </citation>
    <scope>NUCLEOTIDE SEQUENCE [LARGE SCALE GENOMIC DNA]</scope>
    <source>
        <strain evidence="1 2">ALL</strain>
    </source>
</reference>
<dbReference type="Proteomes" id="UP000298663">
    <property type="component" value="Unassembled WGS sequence"/>
</dbReference>
<evidence type="ECO:0000313" key="1">
    <source>
        <dbReference type="EMBL" id="TMS35036.1"/>
    </source>
</evidence>
<name>A0A4U8UPT9_STECR</name>
<gene>
    <name evidence="1" type="ORF">L596_002516</name>
</gene>
<organism evidence="1 2">
    <name type="scientific">Steinernema carpocapsae</name>
    <name type="common">Entomopathogenic nematode</name>
    <dbReference type="NCBI Taxonomy" id="34508"/>
    <lineage>
        <taxon>Eukaryota</taxon>
        <taxon>Metazoa</taxon>
        <taxon>Ecdysozoa</taxon>
        <taxon>Nematoda</taxon>
        <taxon>Chromadorea</taxon>
        <taxon>Rhabditida</taxon>
        <taxon>Tylenchina</taxon>
        <taxon>Panagrolaimomorpha</taxon>
        <taxon>Strongyloidoidea</taxon>
        <taxon>Steinernematidae</taxon>
        <taxon>Steinernema</taxon>
    </lineage>
</organism>
<dbReference type="EMBL" id="AZBU02000001">
    <property type="protein sequence ID" value="TMS35036.1"/>
    <property type="molecule type" value="Genomic_DNA"/>
</dbReference>
<dbReference type="CDD" id="cd01763">
    <property type="entry name" value="Ubl_SUMO_like"/>
    <property type="match status" value="1"/>
</dbReference>
<accession>A0A4U8UPT9</accession>
<protein>
    <recommendedName>
        <fullName evidence="3">Ubiquitin-like domain-containing protein</fullName>
    </recommendedName>
</protein>
<comment type="caution">
    <text evidence="1">The sequence shown here is derived from an EMBL/GenBank/DDBJ whole genome shotgun (WGS) entry which is preliminary data.</text>
</comment>
<dbReference type="InterPro" id="IPR029071">
    <property type="entry name" value="Ubiquitin-like_domsf"/>
</dbReference>
<dbReference type="AlphaFoldDB" id="A0A4U8UPT9"/>